<accession>A0AAD9J930</accession>
<evidence type="ECO:0000313" key="1">
    <source>
        <dbReference type="EMBL" id="KAK2148472.1"/>
    </source>
</evidence>
<organism evidence="1 2">
    <name type="scientific">Paralvinella palmiformis</name>
    <dbReference type="NCBI Taxonomy" id="53620"/>
    <lineage>
        <taxon>Eukaryota</taxon>
        <taxon>Metazoa</taxon>
        <taxon>Spiralia</taxon>
        <taxon>Lophotrochozoa</taxon>
        <taxon>Annelida</taxon>
        <taxon>Polychaeta</taxon>
        <taxon>Sedentaria</taxon>
        <taxon>Canalipalpata</taxon>
        <taxon>Terebellida</taxon>
        <taxon>Terebelliformia</taxon>
        <taxon>Alvinellidae</taxon>
        <taxon>Paralvinella</taxon>
    </lineage>
</organism>
<proteinExistence type="predicted"/>
<reference evidence="1" key="1">
    <citation type="journal article" date="2023" name="Mol. Biol. Evol.">
        <title>Third-Generation Sequencing Reveals the Adaptive Role of the Epigenome in Three Deep-Sea Polychaetes.</title>
        <authorList>
            <person name="Perez M."/>
            <person name="Aroh O."/>
            <person name="Sun Y."/>
            <person name="Lan Y."/>
            <person name="Juniper S.K."/>
            <person name="Young C.R."/>
            <person name="Angers B."/>
            <person name="Qian P.Y."/>
        </authorList>
    </citation>
    <scope>NUCLEOTIDE SEQUENCE</scope>
    <source>
        <strain evidence="1">P08H-3</strain>
    </source>
</reference>
<dbReference type="EMBL" id="JAODUP010000496">
    <property type="protein sequence ID" value="KAK2148472.1"/>
    <property type="molecule type" value="Genomic_DNA"/>
</dbReference>
<keyword evidence="2" id="KW-1185">Reference proteome</keyword>
<evidence type="ECO:0000313" key="2">
    <source>
        <dbReference type="Proteomes" id="UP001208570"/>
    </source>
</evidence>
<sequence length="725" mass="80970">MARRRRPVTYRVSYMTTVGDGLPMESFVRHVTVAYIDLSGGEREQNRSVAGCAEGTSVVYNGSVDGMTSVVYNGSVDGMTSVVYNGSVDGMTSVVYNGGVDGMASVVYNGSVDGADSVVYTVIPNHEISDDNHKTSAMYCYNDGRSVFELGRWNMNLTPSDYTSCEDFPRDENLASAKLFHCSDGVIKSGKYHYNVANLTSDISAHQHVGYTESDVCLCVDDASIKGTGSSSDIQHYNDDWTVPHIHNNMHRNVSSRTNFTNKQIHIMTSREDKEHVSYPENITGIVWHNDVIDEIGRVEFKQAPCSDGELITGSVSQQYDSSKDSSPDPCDGELTSLTSETESDQFGLAQKVVSDSGFQEMYSSRWDLLKDSFTTDGVYLSSNEDSLRSSLGGPTASEEAEPLVLEENGQRSVYWTLSDGCGCDLDKNQSGHSDLTVISPTSDVLFQDWHLVIDNNTRYCDQDQHNVICDQQPSKCSQMERQFIKNTNKDSVRYSALKFHASSIDSLPAAHDNFEVSSSNYLISQAPADDMDWDESFKDVSQPLYPEGRDWLGKHVTSSEISPRVVSPNNNLMCSTIGQHCLEAGQYVLKNRWCKTWPSSHRVSLEPIFKDKSPKFDEKLFKTERFLYLRPYGIRVYGAEVDSATSGSSRFEVNYGKFYNTSYLEKTSASYKKGPSLNVSHKPRSPHYHRPENFSYTQVRKDFIQPLKKGELKVGFGRLVDLLL</sequence>
<name>A0AAD9J930_9ANNE</name>
<protein>
    <submittedName>
        <fullName evidence="1">Uncharacterized protein</fullName>
    </submittedName>
</protein>
<gene>
    <name evidence="1" type="ORF">LSH36_496g02038</name>
</gene>
<comment type="caution">
    <text evidence="1">The sequence shown here is derived from an EMBL/GenBank/DDBJ whole genome shotgun (WGS) entry which is preliminary data.</text>
</comment>
<dbReference type="Proteomes" id="UP001208570">
    <property type="component" value="Unassembled WGS sequence"/>
</dbReference>
<dbReference type="AlphaFoldDB" id="A0AAD9J930"/>